<dbReference type="OrthoDB" id="9801987at2"/>
<sequence length="314" mass="35478">MYKKERNYEVKTNSIEVRNFSKKFGDFTAVDNISFDVEQGTIFAFLGPNGAGKSTTINTLCTIQEKTEGMLKINGNDVSKQKDLVRNDIGIVFQDSTMDGKLTVEENLKLHCDFYKVPKSEVKERIDFVLDLVDIKSRKKSPVDSLSGGMKRRAEIARGLVHFPKVLFLDEPTTGLDPQTRASVWDYIHKLQKQKNITIFLTTHYMDEAEICNQVAIIDGGKIVAHDTPANLKKKYTSTTMKLKTNDADSLKTYMTERSIKHSVDKDLVTIYATSTADVLDITNTFRESIEDIEINKGTLNDVFIAITGKEIRE</sequence>
<dbReference type="Pfam" id="PF00005">
    <property type="entry name" value="ABC_tran"/>
    <property type="match status" value="1"/>
</dbReference>
<dbReference type="KEGG" id="ppn:Palpr_0020"/>
<evidence type="ECO:0000256" key="1">
    <source>
        <dbReference type="ARBA" id="ARBA00022741"/>
    </source>
</evidence>
<name>E4T0Q7_PALPW</name>
<keyword evidence="5" id="KW-1185">Reference proteome</keyword>
<dbReference type="InterPro" id="IPR027417">
    <property type="entry name" value="P-loop_NTPase"/>
</dbReference>
<evidence type="ECO:0000313" key="4">
    <source>
        <dbReference type="EMBL" id="ADQ78182.1"/>
    </source>
</evidence>
<protein>
    <submittedName>
        <fullName evidence="4">ABC transporter related protein</fullName>
    </submittedName>
</protein>
<dbReference type="STRING" id="694427.Palpr_0020"/>
<accession>E4T0Q7</accession>
<dbReference type="Proteomes" id="UP000008718">
    <property type="component" value="Chromosome"/>
</dbReference>
<proteinExistence type="predicted"/>
<dbReference type="AlphaFoldDB" id="E4T0Q7"/>
<keyword evidence="1" id="KW-0547">Nucleotide-binding</keyword>
<reference evidence="4 5" key="2">
    <citation type="journal article" date="2011" name="Stand. Genomic Sci.">
        <title>Complete genome sequence of Paludibacter propionicigenes type strain (WB4).</title>
        <authorList>
            <person name="Gronow S."/>
            <person name="Munk C."/>
            <person name="Lapidus A."/>
            <person name="Nolan M."/>
            <person name="Lucas S."/>
            <person name="Hammon N."/>
            <person name="Deshpande S."/>
            <person name="Cheng J.F."/>
            <person name="Tapia R."/>
            <person name="Han C."/>
            <person name="Goodwin L."/>
            <person name="Pitluck S."/>
            <person name="Liolios K."/>
            <person name="Ivanova N."/>
            <person name="Mavromatis K."/>
            <person name="Mikhailova N."/>
            <person name="Pati A."/>
            <person name="Chen A."/>
            <person name="Palaniappan K."/>
            <person name="Land M."/>
            <person name="Hauser L."/>
            <person name="Chang Y.J."/>
            <person name="Jeffries C.D."/>
            <person name="Brambilla E."/>
            <person name="Rohde M."/>
            <person name="Goker M."/>
            <person name="Detter J.C."/>
            <person name="Woyke T."/>
            <person name="Bristow J."/>
            <person name="Eisen J.A."/>
            <person name="Markowitz V."/>
            <person name="Hugenholtz P."/>
            <person name="Kyrpides N.C."/>
            <person name="Klenk H.P."/>
        </authorList>
    </citation>
    <scope>NUCLEOTIDE SEQUENCE [LARGE SCALE GENOMIC DNA]</scope>
    <source>
        <strain evidence="5">DSM 17365 / JCM 13257 / WB4</strain>
    </source>
</reference>
<keyword evidence="2" id="KW-0067">ATP-binding</keyword>
<dbReference type="Gene3D" id="3.40.50.300">
    <property type="entry name" value="P-loop containing nucleotide triphosphate hydrolases"/>
    <property type="match status" value="1"/>
</dbReference>
<dbReference type="PANTHER" id="PTHR43582">
    <property type="entry name" value="LINEARMYCIN RESISTANCE ATP-BINDING PROTEIN LNRL"/>
    <property type="match status" value="1"/>
</dbReference>
<evidence type="ECO:0000313" key="5">
    <source>
        <dbReference type="Proteomes" id="UP000008718"/>
    </source>
</evidence>
<dbReference type="GO" id="GO:0005524">
    <property type="term" value="F:ATP binding"/>
    <property type="evidence" value="ECO:0007669"/>
    <property type="project" value="UniProtKB-KW"/>
</dbReference>
<feature type="domain" description="ABC transporter" evidence="3">
    <location>
        <begin position="15"/>
        <end position="245"/>
    </location>
</feature>
<organism evidence="4 5">
    <name type="scientific">Paludibacter propionicigenes (strain DSM 17365 / JCM 13257 / WB4)</name>
    <dbReference type="NCBI Taxonomy" id="694427"/>
    <lineage>
        <taxon>Bacteria</taxon>
        <taxon>Pseudomonadati</taxon>
        <taxon>Bacteroidota</taxon>
        <taxon>Bacteroidia</taxon>
        <taxon>Bacteroidales</taxon>
        <taxon>Paludibacteraceae</taxon>
        <taxon>Paludibacter</taxon>
    </lineage>
</organism>
<dbReference type="InterPro" id="IPR003439">
    <property type="entry name" value="ABC_transporter-like_ATP-bd"/>
</dbReference>
<dbReference type="EMBL" id="CP002345">
    <property type="protein sequence ID" value="ADQ78182.1"/>
    <property type="molecule type" value="Genomic_DNA"/>
</dbReference>
<dbReference type="SUPFAM" id="SSF52540">
    <property type="entry name" value="P-loop containing nucleoside triphosphate hydrolases"/>
    <property type="match status" value="1"/>
</dbReference>
<evidence type="ECO:0000256" key="2">
    <source>
        <dbReference type="ARBA" id="ARBA00022840"/>
    </source>
</evidence>
<gene>
    <name evidence="4" type="ordered locus">Palpr_0020</name>
</gene>
<evidence type="ECO:0000259" key="3">
    <source>
        <dbReference type="PROSITE" id="PS50893"/>
    </source>
</evidence>
<dbReference type="InterPro" id="IPR017871">
    <property type="entry name" value="ABC_transporter-like_CS"/>
</dbReference>
<dbReference type="RefSeq" id="WP_013443551.1">
    <property type="nucleotide sequence ID" value="NC_014734.1"/>
</dbReference>
<reference key="1">
    <citation type="submission" date="2010-11" db="EMBL/GenBank/DDBJ databases">
        <title>The complete genome of Paludibacter propionicigenes DSM 17365.</title>
        <authorList>
            <consortium name="US DOE Joint Genome Institute (JGI-PGF)"/>
            <person name="Lucas S."/>
            <person name="Copeland A."/>
            <person name="Lapidus A."/>
            <person name="Bruce D."/>
            <person name="Goodwin L."/>
            <person name="Pitluck S."/>
            <person name="Kyrpides N."/>
            <person name="Mavromatis K."/>
            <person name="Ivanova N."/>
            <person name="Munk A.C."/>
            <person name="Brettin T."/>
            <person name="Detter J.C."/>
            <person name="Han C."/>
            <person name="Tapia R."/>
            <person name="Land M."/>
            <person name="Hauser L."/>
            <person name="Markowitz V."/>
            <person name="Cheng J.-F."/>
            <person name="Hugenholtz P."/>
            <person name="Woyke T."/>
            <person name="Wu D."/>
            <person name="Gronow S."/>
            <person name="Wellnitz S."/>
            <person name="Brambilla E."/>
            <person name="Klenk H.-P."/>
            <person name="Eisen J.A."/>
        </authorList>
    </citation>
    <scope>NUCLEOTIDE SEQUENCE</scope>
    <source>
        <strain>WB4</strain>
    </source>
</reference>
<dbReference type="PROSITE" id="PS50893">
    <property type="entry name" value="ABC_TRANSPORTER_2"/>
    <property type="match status" value="1"/>
</dbReference>
<dbReference type="InterPro" id="IPR003593">
    <property type="entry name" value="AAA+_ATPase"/>
</dbReference>
<dbReference type="eggNOG" id="COG1131">
    <property type="taxonomic scope" value="Bacteria"/>
</dbReference>
<dbReference type="PANTHER" id="PTHR43582:SF4">
    <property type="entry name" value="ANTIBIOTIC RESISTANCE ABC TRANSPORTER ATP-BINDING PROTEIN"/>
    <property type="match status" value="1"/>
</dbReference>
<dbReference type="HOGENOM" id="CLU_000604_1_2_10"/>
<dbReference type="GO" id="GO:0016887">
    <property type="term" value="F:ATP hydrolysis activity"/>
    <property type="evidence" value="ECO:0007669"/>
    <property type="project" value="InterPro"/>
</dbReference>
<dbReference type="SMART" id="SM00382">
    <property type="entry name" value="AAA"/>
    <property type="match status" value="1"/>
</dbReference>
<dbReference type="PROSITE" id="PS00211">
    <property type="entry name" value="ABC_TRANSPORTER_1"/>
    <property type="match status" value="1"/>
</dbReference>